<protein>
    <submittedName>
        <fullName evidence="1">Uncharacterized protein</fullName>
    </submittedName>
</protein>
<dbReference type="VEuPathDB" id="TriTrypDB:TvY486_1104410"/>
<dbReference type="EMBL" id="HE573027">
    <property type="protein sequence ID" value="CCC52957.1"/>
    <property type="molecule type" value="Genomic_DNA"/>
</dbReference>
<sequence length="150" mass="16930">MLHRWPSTRSFFASMCLPHPTRRDDVSEWVCCFTHPPSCGTCVFVFVVLLKVSFFSGLPSGRHPLLPCFMPCLCRRIVNPPRCGSPFTSNFSGIAVGLLVGMLSINRPFFLRMSLCLIRALPCHLDVYLSPNAYTETFSFSWPLSRSTCM</sequence>
<name>G0UAX0_TRYVY</name>
<dbReference type="AlphaFoldDB" id="G0UAX0"/>
<proteinExistence type="predicted"/>
<evidence type="ECO:0000313" key="1">
    <source>
        <dbReference type="EMBL" id="CCC52957.1"/>
    </source>
</evidence>
<gene>
    <name evidence="1" type="ORF">TVY486_1104410</name>
</gene>
<accession>G0UAX0</accession>
<reference evidence="1" key="1">
    <citation type="journal article" date="2012" name="Proc. Natl. Acad. Sci. U.S.A.">
        <title>Antigenic diversity is generated by distinct evolutionary mechanisms in African trypanosome species.</title>
        <authorList>
            <person name="Jackson A.P."/>
            <person name="Berry A."/>
            <person name="Aslett M."/>
            <person name="Allison H.C."/>
            <person name="Burton P."/>
            <person name="Vavrova-Anderson J."/>
            <person name="Brown R."/>
            <person name="Browne H."/>
            <person name="Corton N."/>
            <person name="Hauser H."/>
            <person name="Gamble J."/>
            <person name="Gilderthorp R."/>
            <person name="Marcello L."/>
            <person name="McQuillan J."/>
            <person name="Otto T.D."/>
            <person name="Quail M.A."/>
            <person name="Sanders M.J."/>
            <person name="van Tonder A."/>
            <person name="Ginger M.L."/>
            <person name="Field M.C."/>
            <person name="Barry J.D."/>
            <person name="Hertz-Fowler C."/>
            <person name="Berriman M."/>
        </authorList>
    </citation>
    <scope>NUCLEOTIDE SEQUENCE</scope>
    <source>
        <strain evidence="1">Y486</strain>
    </source>
</reference>
<organism evidence="1">
    <name type="scientific">Trypanosoma vivax (strain Y486)</name>
    <dbReference type="NCBI Taxonomy" id="1055687"/>
    <lineage>
        <taxon>Eukaryota</taxon>
        <taxon>Discoba</taxon>
        <taxon>Euglenozoa</taxon>
        <taxon>Kinetoplastea</taxon>
        <taxon>Metakinetoplastina</taxon>
        <taxon>Trypanosomatida</taxon>
        <taxon>Trypanosomatidae</taxon>
        <taxon>Trypanosoma</taxon>
        <taxon>Duttonella</taxon>
    </lineage>
</organism>